<dbReference type="PANTHER" id="PTHR11746">
    <property type="entry name" value="O-METHYLTRANSFERASE"/>
    <property type="match status" value="1"/>
</dbReference>
<evidence type="ECO:0000313" key="7">
    <source>
        <dbReference type="Proteomes" id="UP001341840"/>
    </source>
</evidence>
<feature type="domain" description="O-methyltransferase C-terminal" evidence="4">
    <location>
        <begin position="139"/>
        <end position="350"/>
    </location>
</feature>
<dbReference type="PIRSF" id="PIRSF005739">
    <property type="entry name" value="O-mtase"/>
    <property type="match status" value="1"/>
</dbReference>
<evidence type="ECO:0008006" key="8">
    <source>
        <dbReference type="Google" id="ProtNLM"/>
    </source>
</evidence>
<gene>
    <name evidence="6" type="ORF">PIB30_007017</name>
</gene>
<proteinExistence type="predicted"/>
<dbReference type="Gene3D" id="3.40.50.150">
    <property type="entry name" value="Vaccinia Virus protein VP39"/>
    <property type="match status" value="1"/>
</dbReference>
<evidence type="ECO:0000259" key="5">
    <source>
        <dbReference type="Pfam" id="PF08100"/>
    </source>
</evidence>
<dbReference type="InterPro" id="IPR036388">
    <property type="entry name" value="WH-like_DNA-bd_sf"/>
</dbReference>
<keyword evidence="1" id="KW-0489">Methyltransferase</keyword>
<dbReference type="Pfam" id="PF00891">
    <property type="entry name" value="Methyltransf_2"/>
    <property type="match status" value="1"/>
</dbReference>
<reference evidence="6 7" key="1">
    <citation type="journal article" date="2023" name="Plants (Basel)">
        <title>Bridging the Gap: Combining Genomics and Transcriptomics Approaches to Understand Stylosanthes scabra, an Orphan Legume from the Brazilian Caatinga.</title>
        <authorList>
            <person name="Ferreira-Neto J.R.C."/>
            <person name="da Silva M.D."/>
            <person name="Binneck E."/>
            <person name="de Melo N.F."/>
            <person name="da Silva R.H."/>
            <person name="de Melo A.L.T.M."/>
            <person name="Pandolfi V."/>
            <person name="Bustamante F.O."/>
            <person name="Brasileiro-Vidal A.C."/>
            <person name="Benko-Iseppon A.M."/>
        </authorList>
    </citation>
    <scope>NUCLEOTIDE SEQUENCE [LARGE SCALE GENOMIC DNA]</scope>
    <source>
        <tissue evidence="6">Leaves</tissue>
    </source>
</reference>
<dbReference type="Proteomes" id="UP001341840">
    <property type="component" value="Unassembled WGS sequence"/>
</dbReference>
<dbReference type="SUPFAM" id="SSF53335">
    <property type="entry name" value="S-adenosyl-L-methionine-dependent methyltransferases"/>
    <property type="match status" value="1"/>
</dbReference>
<feature type="domain" description="O-methyltransferase dimerisation" evidence="5">
    <location>
        <begin position="31"/>
        <end position="117"/>
    </location>
</feature>
<dbReference type="InterPro" id="IPR016461">
    <property type="entry name" value="COMT-like"/>
</dbReference>
<dbReference type="PROSITE" id="PS51683">
    <property type="entry name" value="SAM_OMT_II"/>
    <property type="match status" value="1"/>
</dbReference>
<evidence type="ECO:0000256" key="1">
    <source>
        <dbReference type="ARBA" id="ARBA00022603"/>
    </source>
</evidence>
<keyword evidence="2" id="KW-0808">Transferase</keyword>
<evidence type="ECO:0000313" key="6">
    <source>
        <dbReference type="EMBL" id="MED6216375.1"/>
    </source>
</evidence>
<dbReference type="Gene3D" id="1.10.10.10">
    <property type="entry name" value="Winged helix-like DNA-binding domain superfamily/Winged helix DNA-binding domain"/>
    <property type="match status" value="1"/>
</dbReference>
<comment type="caution">
    <text evidence="6">The sequence shown here is derived from an EMBL/GenBank/DDBJ whole genome shotgun (WGS) entry which is preliminary data.</text>
</comment>
<dbReference type="InterPro" id="IPR012967">
    <property type="entry name" value="COMT_dimerisation"/>
</dbReference>
<dbReference type="InterPro" id="IPR029063">
    <property type="entry name" value="SAM-dependent_MTases_sf"/>
</dbReference>
<name>A0ABU6Z2D0_9FABA</name>
<keyword evidence="7" id="KW-1185">Reference proteome</keyword>
<evidence type="ECO:0000256" key="2">
    <source>
        <dbReference type="ARBA" id="ARBA00022679"/>
    </source>
</evidence>
<dbReference type="Pfam" id="PF08100">
    <property type="entry name" value="Dimerisation"/>
    <property type="match status" value="1"/>
</dbReference>
<dbReference type="EMBL" id="JASCZI010271875">
    <property type="protein sequence ID" value="MED6216375.1"/>
    <property type="molecule type" value="Genomic_DNA"/>
</dbReference>
<dbReference type="InterPro" id="IPR036390">
    <property type="entry name" value="WH_DNA-bd_sf"/>
</dbReference>
<sequence length="368" mass="41287">MASNTTKKNIGNGNSRSIDELFKAQAHLYRVMASYTLPICVKWAIDLSIPNIIHSRHSHSISLTDLVSALNIPQQKTQYVQRIMRLLTHDGIFAVVVNQETKEEEYVLTPTSELLVRDSDHCVSAMAEYIINPTTVGFYNYLAKWTCDKKAQTTVETALGSATSYWDFIHENPKELKIFNDGMESDSNVVRFALRDCKSVFEGLDSLVDVGGATGNTAKIICEAFPKLKCTVLDLPHVVAGLAETENLKFLGGSMFDFIPQADAILFKWVLGNWSDDHCIQVLEKCKEAISGKSGGGKVIIIDIVINENEDEHDVMELKLFSDLAAMTLLDGKERDEKDWKRLFLKAGFKNYNVFPIFGFRSLIEVYP</sequence>
<accession>A0ABU6Z2D0</accession>
<evidence type="ECO:0000256" key="3">
    <source>
        <dbReference type="ARBA" id="ARBA00022691"/>
    </source>
</evidence>
<dbReference type="SUPFAM" id="SSF46785">
    <property type="entry name" value="Winged helix' DNA-binding domain"/>
    <property type="match status" value="1"/>
</dbReference>
<protein>
    <recommendedName>
        <fullName evidence="8">Isoflavone 7-O-methyltransferase</fullName>
    </recommendedName>
</protein>
<organism evidence="6 7">
    <name type="scientific">Stylosanthes scabra</name>
    <dbReference type="NCBI Taxonomy" id="79078"/>
    <lineage>
        <taxon>Eukaryota</taxon>
        <taxon>Viridiplantae</taxon>
        <taxon>Streptophyta</taxon>
        <taxon>Embryophyta</taxon>
        <taxon>Tracheophyta</taxon>
        <taxon>Spermatophyta</taxon>
        <taxon>Magnoliopsida</taxon>
        <taxon>eudicotyledons</taxon>
        <taxon>Gunneridae</taxon>
        <taxon>Pentapetalae</taxon>
        <taxon>rosids</taxon>
        <taxon>fabids</taxon>
        <taxon>Fabales</taxon>
        <taxon>Fabaceae</taxon>
        <taxon>Papilionoideae</taxon>
        <taxon>50 kb inversion clade</taxon>
        <taxon>dalbergioids sensu lato</taxon>
        <taxon>Dalbergieae</taxon>
        <taxon>Pterocarpus clade</taxon>
        <taxon>Stylosanthes</taxon>
    </lineage>
</organism>
<keyword evidence="3" id="KW-0949">S-adenosyl-L-methionine</keyword>
<evidence type="ECO:0000259" key="4">
    <source>
        <dbReference type="Pfam" id="PF00891"/>
    </source>
</evidence>
<dbReference type="InterPro" id="IPR001077">
    <property type="entry name" value="COMT_C"/>
</dbReference>